<dbReference type="EC" id="2.3.1.257" evidence="4"/>
<evidence type="ECO:0000256" key="11">
    <source>
        <dbReference type="ARBA" id="ARBA00049524"/>
    </source>
</evidence>
<evidence type="ECO:0000313" key="14">
    <source>
        <dbReference type="Proteomes" id="UP001153620"/>
    </source>
</evidence>
<dbReference type="InterPro" id="IPR039949">
    <property type="entry name" value="NAA40"/>
</dbReference>
<evidence type="ECO:0000256" key="1">
    <source>
        <dbReference type="ARBA" id="ARBA00004123"/>
    </source>
</evidence>
<feature type="domain" description="N-acetyltransferase" evidence="12">
    <location>
        <begin position="36"/>
        <end position="186"/>
    </location>
</feature>
<name>A0A9N9WMU2_9DIPT</name>
<evidence type="ECO:0000256" key="6">
    <source>
        <dbReference type="ARBA" id="ARBA00022490"/>
    </source>
</evidence>
<comment type="catalytic activity">
    <reaction evidence="10">
        <text>N-terminal L-seryl-[histone H2A] + acetyl-CoA = N-terminal N(alpha)-acetyl-L-seryl-[histone H2A] + CoA + H(+)</text>
        <dbReference type="Rhea" id="RHEA:50600"/>
        <dbReference type="Rhea" id="RHEA-COMP:12742"/>
        <dbReference type="Rhea" id="RHEA-COMP:12744"/>
        <dbReference type="ChEBI" id="CHEBI:15378"/>
        <dbReference type="ChEBI" id="CHEBI:57287"/>
        <dbReference type="ChEBI" id="CHEBI:57288"/>
        <dbReference type="ChEBI" id="CHEBI:64738"/>
        <dbReference type="ChEBI" id="CHEBI:83690"/>
        <dbReference type="EC" id="2.3.1.257"/>
    </reaction>
</comment>
<dbReference type="PANTHER" id="PTHR20531">
    <property type="entry name" value="N-ALPHA-ACETYLTRANSFERASE 40"/>
    <property type="match status" value="1"/>
</dbReference>
<dbReference type="SUPFAM" id="SSF55729">
    <property type="entry name" value="Acyl-CoA N-acyltransferases (Nat)"/>
    <property type="match status" value="1"/>
</dbReference>
<dbReference type="GO" id="GO:0043998">
    <property type="term" value="F:histone H2A acetyltransferase activity"/>
    <property type="evidence" value="ECO:0007669"/>
    <property type="project" value="InterPro"/>
</dbReference>
<protein>
    <recommendedName>
        <fullName evidence="5">N-alpha-acetyltransferase 40</fullName>
        <ecNumber evidence="4">2.3.1.257</ecNumber>
    </recommendedName>
</protein>
<evidence type="ECO:0000256" key="5">
    <source>
        <dbReference type="ARBA" id="ARBA00015043"/>
    </source>
</evidence>
<dbReference type="Proteomes" id="UP001153620">
    <property type="component" value="Chromosome 2"/>
</dbReference>
<comment type="similarity">
    <text evidence="3">Belongs to the acetyltransferase family. NAA40 subfamily.</text>
</comment>
<keyword evidence="7" id="KW-0808">Transferase</keyword>
<dbReference type="PANTHER" id="PTHR20531:SF1">
    <property type="entry name" value="N-ALPHA-ACETYLTRANSFERASE 40"/>
    <property type="match status" value="1"/>
</dbReference>
<evidence type="ECO:0000256" key="4">
    <source>
        <dbReference type="ARBA" id="ARBA00012950"/>
    </source>
</evidence>
<dbReference type="OrthoDB" id="424551at2759"/>
<dbReference type="GO" id="GO:1990189">
    <property type="term" value="F:protein N-terminal-serine acetyltransferase activity"/>
    <property type="evidence" value="ECO:0007669"/>
    <property type="project" value="UniProtKB-EC"/>
</dbReference>
<dbReference type="GO" id="GO:0005737">
    <property type="term" value="C:cytoplasm"/>
    <property type="evidence" value="ECO:0007669"/>
    <property type="project" value="UniProtKB-SubCell"/>
</dbReference>
<proteinExistence type="inferred from homology"/>
<reference evidence="13" key="2">
    <citation type="submission" date="2022-10" db="EMBL/GenBank/DDBJ databases">
        <authorList>
            <consortium name="ENA_rothamsted_submissions"/>
            <consortium name="culmorum"/>
            <person name="King R."/>
        </authorList>
    </citation>
    <scope>NUCLEOTIDE SEQUENCE</scope>
</reference>
<keyword evidence="9" id="KW-0012">Acyltransferase</keyword>
<sequence length="187" mass="22065">MNKVNAANSIKNRFQEIEKKMGPFNRKEVSFKLSFMKIKDIQKELINELLELIESNVGNYFKSSKLGWNERKKMRDLKSKNACYLIIKDEDLLAGFSMFKFEMDFDRAVLYCYELQIKEEYQGKGLGRHLMRCMEELAKIHDMECIVLTALANNEEAMRFYEYCGFILDETDPQVKDYKILSKATTK</sequence>
<dbReference type="Gene3D" id="3.40.630.30">
    <property type="match status" value="1"/>
</dbReference>
<dbReference type="GO" id="GO:0010485">
    <property type="term" value="F:histone H4 acetyltransferase activity"/>
    <property type="evidence" value="ECO:0007669"/>
    <property type="project" value="InterPro"/>
</dbReference>
<gene>
    <name evidence="13" type="ORF">CHIRRI_LOCUS4765</name>
</gene>
<keyword evidence="6" id="KW-0963">Cytoplasm</keyword>
<evidence type="ECO:0000256" key="9">
    <source>
        <dbReference type="ARBA" id="ARBA00023315"/>
    </source>
</evidence>
<dbReference type="Pfam" id="PF00583">
    <property type="entry name" value="Acetyltransf_1"/>
    <property type="match status" value="1"/>
</dbReference>
<evidence type="ECO:0000256" key="7">
    <source>
        <dbReference type="ARBA" id="ARBA00022679"/>
    </source>
</evidence>
<keyword evidence="14" id="KW-1185">Reference proteome</keyword>
<accession>A0A9N9WMU2</accession>
<reference evidence="13" key="1">
    <citation type="submission" date="2022-01" db="EMBL/GenBank/DDBJ databases">
        <authorList>
            <person name="King R."/>
        </authorList>
    </citation>
    <scope>NUCLEOTIDE SEQUENCE</scope>
</reference>
<dbReference type="InterPro" id="IPR016181">
    <property type="entry name" value="Acyl_CoA_acyltransferase"/>
</dbReference>
<dbReference type="CDD" id="cd04301">
    <property type="entry name" value="NAT_SF"/>
    <property type="match status" value="1"/>
</dbReference>
<comment type="subcellular location">
    <subcellularLocation>
        <location evidence="2">Cytoplasm</location>
    </subcellularLocation>
    <subcellularLocation>
        <location evidence="1">Nucleus</location>
    </subcellularLocation>
</comment>
<evidence type="ECO:0000259" key="12">
    <source>
        <dbReference type="PROSITE" id="PS51186"/>
    </source>
</evidence>
<dbReference type="InterPro" id="IPR000182">
    <property type="entry name" value="GNAT_dom"/>
</dbReference>
<evidence type="ECO:0000256" key="10">
    <source>
        <dbReference type="ARBA" id="ARBA00047821"/>
    </source>
</evidence>
<evidence type="ECO:0000256" key="2">
    <source>
        <dbReference type="ARBA" id="ARBA00004496"/>
    </source>
</evidence>
<dbReference type="GO" id="GO:0005634">
    <property type="term" value="C:nucleus"/>
    <property type="evidence" value="ECO:0007669"/>
    <property type="project" value="UniProtKB-SubCell"/>
</dbReference>
<dbReference type="EMBL" id="OU895878">
    <property type="protein sequence ID" value="CAG9801845.1"/>
    <property type="molecule type" value="Genomic_DNA"/>
</dbReference>
<keyword evidence="8" id="KW-0539">Nucleus</keyword>
<dbReference type="PROSITE" id="PS51186">
    <property type="entry name" value="GNAT"/>
    <property type="match status" value="1"/>
</dbReference>
<evidence type="ECO:0000256" key="3">
    <source>
        <dbReference type="ARBA" id="ARBA00008870"/>
    </source>
</evidence>
<organism evidence="13 14">
    <name type="scientific">Chironomus riparius</name>
    <dbReference type="NCBI Taxonomy" id="315576"/>
    <lineage>
        <taxon>Eukaryota</taxon>
        <taxon>Metazoa</taxon>
        <taxon>Ecdysozoa</taxon>
        <taxon>Arthropoda</taxon>
        <taxon>Hexapoda</taxon>
        <taxon>Insecta</taxon>
        <taxon>Pterygota</taxon>
        <taxon>Neoptera</taxon>
        <taxon>Endopterygota</taxon>
        <taxon>Diptera</taxon>
        <taxon>Nematocera</taxon>
        <taxon>Chironomoidea</taxon>
        <taxon>Chironomidae</taxon>
        <taxon>Chironominae</taxon>
        <taxon>Chironomus</taxon>
    </lineage>
</organism>
<comment type="catalytic activity">
    <reaction evidence="11">
        <text>N-terminal L-seryl-[histone H4] + acetyl-CoA = N-terminal N(alpha)-acetyl-L-seryl-[histone H4] + CoA + H(+)</text>
        <dbReference type="Rhea" id="RHEA:50596"/>
        <dbReference type="Rhea" id="RHEA-COMP:12740"/>
        <dbReference type="Rhea" id="RHEA-COMP:12743"/>
        <dbReference type="ChEBI" id="CHEBI:15378"/>
        <dbReference type="ChEBI" id="CHEBI:57287"/>
        <dbReference type="ChEBI" id="CHEBI:57288"/>
        <dbReference type="ChEBI" id="CHEBI:64738"/>
        <dbReference type="ChEBI" id="CHEBI:83690"/>
        <dbReference type="EC" id="2.3.1.257"/>
    </reaction>
</comment>
<evidence type="ECO:0000256" key="8">
    <source>
        <dbReference type="ARBA" id="ARBA00023242"/>
    </source>
</evidence>
<evidence type="ECO:0000313" key="13">
    <source>
        <dbReference type="EMBL" id="CAG9801845.1"/>
    </source>
</evidence>
<dbReference type="AlphaFoldDB" id="A0A9N9WMU2"/>